<reference evidence="1" key="1">
    <citation type="submission" date="2021-02" db="EMBL/GenBank/DDBJ databases">
        <authorList>
            <consortium name="DOE Joint Genome Institute"/>
            <person name="Ahrendt S."/>
            <person name="Looney B.P."/>
            <person name="Miyauchi S."/>
            <person name="Morin E."/>
            <person name="Drula E."/>
            <person name="Courty P.E."/>
            <person name="Chicoki N."/>
            <person name="Fauchery L."/>
            <person name="Kohler A."/>
            <person name="Kuo A."/>
            <person name="Labutti K."/>
            <person name="Pangilinan J."/>
            <person name="Lipzen A."/>
            <person name="Riley R."/>
            <person name="Andreopoulos W."/>
            <person name="He G."/>
            <person name="Johnson J."/>
            <person name="Barry K.W."/>
            <person name="Grigoriev I.V."/>
            <person name="Nagy L."/>
            <person name="Hibbett D."/>
            <person name="Henrissat B."/>
            <person name="Matheny P.B."/>
            <person name="Labbe J."/>
            <person name="Martin F."/>
        </authorList>
    </citation>
    <scope>NUCLEOTIDE SEQUENCE</scope>
    <source>
        <strain evidence="1">FP105234-sp</strain>
    </source>
</reference>
<protein>
    <submittedName>
        <fullName evidence="1">Uncharacterized protein</fullName>
    </submittedName>
</protein>
<organism evidence="1 2">
    <name type="scientific">Auriscalpium vulgare</name>
    <dbReference type="NCBI Taxonomy" id="40419"/>
    <lineage>
        <taxon>Eukaryota</taxon>
        <taxon>Fungi</taxon>
        <taxon>Dikarya</taxon>
        <taxon>Basidiomycota</taxon>
        <taxon>Agaricomycotina</taxon>
        <taxon>Agaricomycetes</taxon>
        <taxon>Russulales</taxon>
        <taxon>Auriscalpiaceae</taxon>
        <taxon>Auriscalpium</taxon>
    </lineage>
</organism>
<dbReference type="EMBL" id="MU275841">
    <property type="protein sequence ID" value="KAI0053125.1"/>
    <property type="molecule type" value="Genomic_DNA"/>
</dbReference>
<evidence type="ECO:0000313" key="2">
    <source>
        <dbReference type="Proteomes" id="UP000814033"/>
    </source>
</evidence>
<dbReference type="Proteomes" id="UP000814033">
    <property type="component" value="Unassembled WGS sequence"/>
</dbReference>
<reference evidence="1" key="2">
    <citation type="journal article" date="2022" name="New Phytol.">
        <title>Evolutionary transition to the ectomycorrhizal habit in the genomes of a hyperdiverse lineage of mushroom-forming fungi.</title>
        <authorList>
            <person name="Looney B."/>
            <person name="Miyauchi S."/>
            <person name="Morin E."/>
            <person name="Drula E."/>
            <person name="Courty P.E."/>
            <person name="Kohler A."/>
            <person name="Kuo A."/>
            <person name="LaButti K."/>
            <person name="Pangilinan J."/>
            <person name="Lipzen A."/>
            <person name="Riley R."/>
            <person name="Andreopoulos W."/>
            <person name="He G."/>
            <person name="Johnson J."/>
            <person name="Nolan M."/>
            <person name="Tritt A."/>
            <person name="Barry K.W."/>
            <person name="Grigoriev I.V."/>
            <person name="Nagy L.G."/>
            <person name="Hibbett D."/>
            <person name="Henrissat B."/>
            <person name="Matheny P.B."/>
            <person name="Labbe J."/>
            <person name="Martin F.M."/>
        </authorList>
    </citation>
    <scope>NUCLEOTIDE SEQUENCE</scope>
    <source>
        <strain evidence="1">FP105234-sp</strain>
    </source>
</reference>
<name>A0ACB8SB40_9AGAM</name>
<comment type="caution">
    <text evidence="1">The sequence shown here is derived from an EMBL/GenBank/DDBJ whole genome shotgun (WGS) entry which is preliminary data.</text>
</comment>
<gene>
    <name evidence="1" type="ORF">FA95DRAFT_1674534</name>
</gene>
<evidence type="ECO:0000313" key="1">
    <source>
        <dbReference type="EMBL" id="KAI0053125.1"/>
    </source>
</evidence>
<accession>A0ACB8SB40</accession>
<sequence>MDSPHVLTCSPDKWFDSCTPQIWGQDAVSIDKLAAELRKQKPKVLSNDGWVCLLNAQGDEDTMFSNISSIALAVRSAVEKLYSIKPTAVMQTLPRQGTLSEVQGYRYLPGARATLLDFDRPVPPPSVRRSPFLDKSSVPSENTSETVWLAEFKLKSTDWDREDNEAQIMSAATDVMYNDPCRRFMTGFTIEKDQMRLWYFCRGHILVSDFFNLHEEPNLIIRFLVYVQFAHTSDLGYDPTVSCRWVNVEGKPDQQIAYEYRIEGRNFLTKGNPLSESAAFELVSRATRVWEVIEILPGGSFSAESYVLRDAWLYEDAQLEGKIHADILKELANLDNDMRNAGGEPTHHESEAQRHLLTFICEGWVTTTDDSEEHDITAALPGLPTATPFTRPKVAAKSLTPGSQRGSRHDLRRVDTQSKPPSLKHHRLKHARTVSRETCESVYEIKDFRSLVSCLSDIVKALNLMRLAGYVHRDVSAGNCLWLPPTDTEPGRGILSDLEFSKPYAQMSGHDPRTGTPAFMAMEYQARQYFFLPNPDNIFSAKPVEFIFNFYHDLESVFWIFVYFIHFRPPITLQDKPEELVETVRQSAIQYLSDNIQGNSSRYALVALGTYHLCSQLAPLYGDESWLLSGVQVVHTLRSAYRVLENMPMSDGRWNEDCFTSQPYSDIMKRLSKLMPEHVDVPVMNIRYMGTKPQEDEELGKDRIEQATEDDEMAQDQAEEPPVLGTKRKAEAGEDQAERLTADEKRNREN</sequence>
<keyword evidence="2" id="KW-1185">Reference proteome</keyword>
<proteinExistence type="predicted"/>